<proteinExistence type="predicted"/>
<evidence type="ECO:0000313" key="1">
    <source>
        <dbReference type="EMBL" id="TDL20106.1"/>
    </source>
</evidence>
<dbReference type="AlphaFoldDB" id="A0A4Y7PYK1"/>
<dbReference type="VEuPathDB" id="FungiDB:BD410DRAFT_791178"/>
<protein>
    <submittedName>
        <fullName evidence="1">Uncharacterized protein</fullName>
    </submittedName>
</protein>
<sequence length="114" mass="13389">MTNHCARSQSQRHAAVVLRSLVFNFPSRLSIRTITTPSHDPRIPLRQTLSRFPVLRTPPMRTRWLSARVVRGSGAEGEGERTSWWCEYLYRCRCWVQDCMPVISLWNDVRVHRP</sequence>
<dbReference type="Proteomes" id="UP000294933">
    <property type="component" value="Unassembled WGS sequence"/>
</dbReference>
<name>A0A4Y7PYK1_9AGAM</name>
<gene>
    <name evidence="1" type="ORF">BD410DRAFT_791178</name>
</gene>
<keyword evidence="2" id="KW-1185">Reference proteome</keyword>
<evidence type="ECO:0000313" key="2">
    <source>
        <dbReference type="Proteomes" id="UP000294933"/>
    </source>
</evidence>
<dbReference type="EMBL" id="ML170190">
    <property type="protein sequence ID" value="TDL20106.1"/>
    <property type="molecule type" value="Genomic_DNA"/>
</dbReference>
<reference evidence="1 2" key="1">
    <citation type="submission" date="2018-06" db="EMBL/GenBank/DDBJ databases">
        <title>A transcriptomic atlas of mushroom development highlights an independent origin of complex multicellularity.</title>
        <authorList>
            <consortium name="DOE Joint Genome Institute"/>
            <person name="Krizsan K."/>
            <person name="Almasi E."/>
            <person name="Merenyi Z."/>
            <person name="Sahu N."/>
            <person name="Viragh M."/>
            <person name="Koszo T."/>
            <person name="Mondo S."/>
            <person name="Kiss B."/>
            <person name="Balint B."/>
            <person name="Kues U."/>
            <person name="Barry K."/>
            <person name="Hegedus J.C."/>
            <person name="Henrissat B."/>
            <person name="Johnson J."/>
            <person name="Lipzen A."/>
            <person name="Ohm R."/>
            <person name="Nagy I."/>
            <person name="Pangilinan J."/>
            <person name="Yan J."/>
            <person name="Xiong Y."/>
            <person name="Grigoriev I.V."/>
            <person name="Hibbett D.S."/>
            <person name="Nagy L.G."/>
        </authorList>
    </citation>
    <scope>NUCLEOTIDE SEQUENCE [LARGE SCALE GENOMIC DNA]</scope>
    <source>
        <strain evidence="1 2">SZMC22713</strain>
    </source>
</reference>
<accession>A0A4Y7PYK1</accession>
<organism evidence="1 2">
    <name type="scientific">Rickenella mellea</name>
    <dbReference type="NCBI Taxonomy" id="50990"/>
    <lineage>
        <taxon>Eukaryota</taxon>
        <taxon>Fungi</taxon>
        <taxon>Dikarya</taxon>
        <taxon>Basidiomycota</taxon>
        <taxon>Agaricomycotina</taxon>
        <taxon>Agaricomycetes</taxon>
        <taxon>Hymenochaetales</taxon>
        <taxon>Rickenellaceae</taxon>
        <taxon>Rickenella</taxon>
    </lineage>
</organism>